<dbReference type="AlphaFoldDB" id="A0A7R5L398"/>
<dbReference type="GO" id="GO:0007218">
    <property type="term" value="P:neuropeptide signaling pathway"/>
    <property type="evidence" value="ECO:0007669"/>
    <property type="project" value="UniProtKB-KW"/>
</dbReference>
<dbReference type="GO" id="GO:0005184">
    <property type="term" value="F:neuropeptide hormone activity"/>
    <property type="evidence" value="ECO:0007669"/>
    <property type="project" value="InterPro"/>
</dbReference>
<sequence length="108" mass="11305">MTGRPALLLMLLLLAETPRSARCCPGTLDPAPAAAAAPPGPPPAAAALGALLRSLQRPGRAPGTLLQPQRSGWGPQGGAQARLSPRSWDPPLAPFWTMATPQRFGRRR</sequence>
<keyword evidence="2" id="KW-0732">Signal</keyword>
<dbReference type="Pfam" id="PF15085">
    <property type="entry name" value="NPFF"/>
    <property type="match status" value="1"/>
</dbReference>
<dbReference type="GO" id="GO:0030425">
    <property type="term" value="C:dendrite"/>
    <property type="evidence" value="ECO:0007669"/>
    <property type="project" value="TreeGrafter"/>
</dbReference>
<protein>
    <submittedName>
        <fullName evidence="4">Pro-FMRFamide-related neuropeptide FF</fullName>
    </submittedName>
</protein>
<dbReference type="CTD" id="8620"/>
<dbReference type="GO" id="GO:0043204">
    <property type="term" value="C:perikaryon"/>
    <property type="evidence" value="ECO:0007669"/>
    <property type="project" value="TreeGrafter"/>
</dbReference>
<reference evidence="4" key="1">
    <citation type="submission" date="2025-08" db="UniProtKB">
        <authorList>
            <consortium name="RefSeq"/>
        </authorList>
    </citation>
    <scope>IDENTIFICATION</scope>
    <source>
        <tissue evidence="4">Muscle</tissue>
    </source>
</reference>
<dbReference type="GO" id="GO:0060079">
    <property type="term" value="P:excitatory postsynaptic potential"/>
    <property type="evidence" value="ECO:0007669"/>
    <property type="project" value="TreeGrafter"/>
</dbReference>
<dbReference type="GO" id="GO:0043679">
    <property type="term" value="C:axon terminus"/>
    <property type="evidence" value="ECO:0007669"/>
    <property type="project" value="TreeGrafter"/>
</dbReference>
<dbReference type="PANTHER" id="PTHR15044:SF0">
    <property type="entry name" value="PRO-FMRFAMIDE-RELATED NEUROPEPTIDE FF"/>
    <property type="match status" value="1"/>
</dbReference>
<evidence type="ECO:0000313" key="4">
    <source>
        <dbReference type="RefSeq" id="XP_039245303.1"/>
    </source>
</evidence>
<dbReference type="GeneID" id="120324840"/>
<gene>
    <name evidence="4" type="primary">NPFF</name>
</gene>
<dbReference type="GO" id="GO:0005615">
    <property type="term" value="C:extracellular space"/>
    <property type="evidence" value="ECO:0007669"/>
    <property type="project" value="TreeGrafter"/>
</dbReference>
<keyword evidence="3" id="KW-1185">Reference proteome</keyword>
<proteinExistence type="predicted"/>
<dbReference type="RefSeq" id="XP_039245303.1">
    <property type="nucleotide sequence ID" value="XM_039389369.1"/>
</dbReference>
<dbReference type="GO" id="GO:0098794">
    <property type="term" value="C:postsynapse"/>
    <property type="evidence" value="ECO:0007669"/>
    <property type="project" value="GOC"/>
</dbReference>
<feature type="region of interest" description="Disordered" evidence="1">
    <location>
        <begin position="57"/>
        <end position="108"/>
    </location>
</feature>
<accession>A0A7R5L398</accession>
<dbReference type="PRINTS" id="PR01682">
    <property type="entry name" value="FMRFAMIDEPEP"/>
</dbReference>
<dbReference type="InterPro" id="IPR008065">
    <property type="entry name" value="NPFF"/>
</dbReference>
<feature type="chain" id="PRO_5031024055" evidence="2">
    <location>
        <begin position="24"/>
        <end position="108"/>
    </location>
</feature>
<evidence type="ECO:0000256" key="1">
    <source>
        <dbReference type="SAM" id="MobiDB-lite"/>
    </source>
</evidence>
<feature type="signal peptide" evidence="2">
    <location>
        <begin position="1"/>
        <end position="23"/>
    </location>
</feature>
<dbReference type="InParanoid" id="A0A7R5L398"/>
<keyword evidence="4" id="KW-0527">Neuropeptide</keyword>
<evidence type="ECO:0000256" key="2">
    <source>
        <dbReference type="SAM" id="SignalP"/>
    </source>
</evidence>
<name>A0A7R5L398_9PASS</name>
<organism evidence="3 4">
    <name type="scientific">Pipra filicauda</name>
    <name type="common">Wire-tailed manakin</name>
    <dbReference type="NCBI Taxonomy" id="649802"/>
    <lineage>
        <taxon>Eukaryota</taxon>
        <taxon>Metazoa</taxon>
        <taxon>Chordata</taxon>
        <taxon>Craniata</taxon>
        <taxon>Vertebrata</taxon>
        <taxon>Euteleostomi</taxon>
        <taxon>Archelosauria</taxon>
        <taxon>Archosauria</taxon>
        <taxon>Dinosauria</taxon>
        <taxon>Saurischia</taxon>
        <taxon>Theropoda</taxon>
        <taxon>Coelurosauria</taxon>
        <taxon>Aves</taxon>
        <taxon>Neognathae</taxon>
        <taxon>Neoaves</taxon>
        <taxon>Telluraves</taxon>
        <taxon>Australaves</taxon>
        <taxon>Passeriformes</taxon>
        <taxon>Pipridae</taxon>
        <taxon>Pipra</taxon>
    </lineage>
</organism>
<dbReference type="Proteomes" id="UP000504627">
    <property type="component" value="Unplaced"/>
</dbReference>
<dbReference type="PANTHER" id="PTHR15044">
    <property type="entry name" value="NEUROPEPTIDE FF"/>
    <property type="match status" value="1"/>
</dbReference>
<evidence type="ECO:0000313" key="3">
    <source>
        <dbReference type="Proteomes" id="UP000504627"/>
    </source>
</evidence>
<dbReference type="GO" id="GO:0001664">
    <property type="term" value="F:G protein-coupled receptor binding"/>
    <property type="evidence" value="ECO:0007669"/>
    <property type="project" value="TreeGrafter"/>
</dbReference>